<dbReference type="InterPro" id="IPR011576">
    <property type="entry name" value="Pyridox_Oxase_N"/>
</dbReference>
<dbReference type="InterPro" id="IPR012349">
    <property type="entry name" value="Split_barrel_FMN-bd"/>
</dbReference>
<keyword evidence="1" id="KW-0560">Oxidoreductase</keyword>
<dbReference type="PANTHER" id="PTHR35176:SF6">
    <property type="entry name" value="HEME OXYGENASE HI_0854-RELATED"/>
    <property type="match status" value="1"/>
</dbReference>
<evidence type="ECO:0000313" key="3">
    <source>
        <dbReference type="EMBL" id="PRX46970.1"/>
    </source>
</evidence>
<dbReference type="GO" id="GO:0005829">
    <property type="term" value="C:cytosol"/>
    <property type="evidence" value="ECO:0007669"/>
    <property type="project" value="TreeGrafter"/>
</dbReference>
<sequence length="129" mass="14090">MSIFSELELRYLNEGVSLGRLATIDAQGRPHVVPTGWNYNPTTDTIDIGGRDFANTRKFRNVQANPKVGFVVDDVLPPWKPRCVQVRGTAEALLSAAWPDGSARDAIIRITPEKVVSWGLEDLAGTAGE</sequence>
<proteinExistence type="predicted"/>
<dbReference type="Proteomes" id="UP000238362">
    <property type="component" value="Unassembled WGS sequence"/>
</dbReference>
<evidence type="ECO:0000313" key="4">
    <source>
        <dbReference type="Proteomes" id="UP000238362"/>
    </source>
</evidence>
<dbReference type="EMBL" id="PVNH01000006">
    <property type="protein sequence ID" value="PRX46970.1"/>
    <property type="molecule type" value="Genomic_DNA"/>
</dbReference>
<protein>
    <submittedName>
        <fullName evidence="3">Pyridoxamine 5'-phosphate oxidase family protein</fullName>
    </submittedName>
</protein>
<dbReference type="Pfam" id="PF01243">
    <property type="entry name" value="PNPOx_N"/>
    <property type="match status" value="1"/>
</dbReference>
<reference evidence="3 4" key="1">
    <citation type="submission" date="2018-03" db="EMBL/GenBank/DDBJ databases">
        <title>Genomic Encyclopedia of Type Strains, Phase III (KMG-III): the genomes of soil and plant-associated and newly described type strains.</title>
        <authorList>
            <person name="Whitman W."/>
        </authorList>
    </citation>
    <scope>NUCLEOTIDE SEQUENCE [LARGE SCALE GENOMIC DNA]</scope>
    <source>
        <strain evidence="3 4">CGMCC 4.7125</strain>
    </source>
</reference>
<dbReference type="AlphaFoldDB" id="A0A2T0LTB0"/>
<organism evidence="3 4">
    <name type="scientific">Prauserella shujinwangii</name>
    <dbReference type="NCBI Taxonomy" id="1453103"/>
    <lineage>
        <taxon>Bacteria</taxon>
        <taxon>Bacillati</taxon>
        <taxon>Actinomycetota</taxon>
        <taxon>Actinomycetes</taxon>
        <taxon>Pseudonocardiales</taxon>
        <taxon>Pseudonocardiaceae</taxon>
        <taxon>Prauserella</taxon>
    </lineage>
</organism>
<dbReference type="Gene3D" id="2.30.110.10">
    <property type="entry name" value="Electron Transport, Fmn-binding Protein, Chain A"/>
    <property type="match status" value="1"/>
</dbReference>
<name>A0A2T0LTB0_9PSEU</name>
<feature type="domain" description="Pyridoxamine 5'-phosphate oxidase N-terminal" evidence="2">
    <location>
        <begin position="12"/>
        <end position="114"/>
    </location>
</feature>
<dbReference type="RefSeq" id="WP_106179523.1">
    <property type="nucleotide sequence ID" value="NZ_PVNH01000006.1"/>
</dbReference>
<evidence type="ECO:0000256" key="1">
    <source>
        <dbReference type="ARBA" id="ARBA00023002"/>
    </source>
</evidence>
<dbReference type="InterPro" id="IPR024031">
    <property type="entry name" value="MSMEG_5819/OxyR"/>
</dbReference>
<dbReference type="GO" id="GO:0070967">
    <property type="term" value="F:coenzyme F420 binding"/>
    <property type="evidence" value="ECO:0007669"/>
    <property type="project" value="TreeGrafter"/>
</dbReference>
<comment type="caution">
    <text evidence="3">The sequence shown here is derived from an EMBL/GenBank/DDBJ whole genome shotgun (WGS) entry which is preliminary data.</text>
</comment>
<evidence type="ECO:0000259" key="2">
    <source>
        <dbReference type="Pfam" id="PF01243"/>
    </source>
</evidence>
<dbReference type="InterPro" id="IPR052019">
    <property type="entry name" value="F420H2_bilvrd_red/Heme_oxyg"/>
</dbReference>
<dbReference type="NCBIfam" id="TIGR04023">
    <property type="entry name" value="PPOX_MSMEG_5819"/>
    <property type="match status" value="1"/>
</dbReference>
<accession>A0A2T0LTB0</accession>
<keyword evidence="4" id="KW-1185">Reference proteome</keyword>
<gene>
    <name evidence="3" type="ORF">B0I33_10667</name>
</gene>
<dbReference type="SUPFAM" id="SSF50475">
    <property type="entry name" value="FMN-binding split barrel"/>
    <property type="match status" value="1"/>
</dbReference>
<dbReference type="PANTHER" id="PTHR35176">
    <property type="entry name" value="HEME OXYGENASE HI_0854-RELATED"/>
    <property type="match status" value="1"/>
</dbReference>
<dbReference type="GO" id="GO:0016627">
    <property type="term" value="F:oxidoreductase activity, acting on the CH-CH group of donors"/>
    <property type="evidence" value="ECO:0007669"/>
    <property type="project" value="TreeGrafter"/>
</dbReference>
<dbReference type="OrthoDB" id="3693562at2"/>